<dbReference type="AlphaFoldDB" id="A0A540K812"/>
<reference evidence="1 2" key="1">
    <citation type="journal article" date="2019" name="G3 (Bethesda)">
        <title>Sequencing of a Wild Apple (Malus baccata) Genome Unravels the Differences Between Cultivated and Wild Apple Species Regarding Disease Resistance and Cold Tolerance.</title>
        <authorList>
            <person name="Chen X."/>
        </authorList>
    </citation>
    <scope>NUCLEOTIDE SEQUENCE [LARGE SCALE GENOMIC DNA]</scope>
    <source>
        <strain evidence="2">cv. Shandingzi</strain>
        <tissue evidence="1">Leaves</tissue>
    </source>
</reference>
<protein>
    <submittedName>
        <fullName evidence="1">Uncharacterized protein</fullName>
    </submittedName>
</protein>
<organism evidence="1 2">
    <name type="scientific">Malus baccata</name>
    <name type="common">Siberian crab apple</name>
    <name type="synonym">Pyrus baccata</name>
    <dbReference type="NCBI Taxonomy" id="106549"/>
    <lineage>
        <taxon>Eukaryota</taxon>
        <taxon>Viridiplantae</taxon>
        <taxon>Streptophyta</taxon>
        <taxon>Embryophyta</taxon>
        <taxon>Tracheophyta</taxon>
        <taxon>Spermatophyta</taxon>
        <taxon>Magnoliopsida</taxon>
        <taxon>eudicotyledons</taxon>
        <taxon>Gunneridae</taxon>
        <taxon>Pentapetalae</taxon>
        <taxon>rosids</taxon>
        <taxon>fabids</taxon>
        <taxon>Rosales</taxon>
        <taxon>Rosaceae</taxon>
        <taxon>Amygdaloideae</taxon>
        <taxon>Maleae</taxon>
        <taxon>Malus</taxon>
    </lineage>
</organism>
<accession>A0A540K812</accession>
<dbReference type="Proteomes" id="UP000315295">
    <property type="component" value="Unassembled WGS sequence"/>
</dbReference>
<gene>
    <name evidence="1" type="ORF">C1H46_044115</name>
</gene>
<keyword evidence="2" id="KW-1185">Reference proteome</keyword>
<name>A0A540K812_MALBA</name>
<dbReference type="EMBL" id="VIEB01001842">
    <property type="protein sequence ID" value="TQD70353.1"/>
    <property type="molecule type" value="Genomic_DNA"/>
</dbReference>
<evidence type="ECO:0000313" key="1">
    <source>
        <dbReference type="EMBL" id="TQD70353.1"/>
    </source>
</evidence>
<proteinExistence type="predicted"/>
<sequence>MGLPFSMFVGDINGAFMAVVFSATATPRSARLSLIDGDLTQTLKHGRFSSIYDLGFYHFVDF</sequence>
<comment type="caution">
    <text evidence="1">The sequence shown here is derived from an EMBL/GenBank/DDBJ whole genome shotgun (WGS) entry which is preliminary data.</text>
</comment>
<evidence type="ECO:0000313" key="2">
    <source>
        <dbReference type="Proteomes" id="UP000315295"/>
    </source>
</evidence>